<feature type="non-terminal residue" evidence="1">
    <location>
        <position position="1"/>
    </location>
</feature>
<reference evidence="1 2" key="1">
    <citation type="journal article" date="2021" name="Nat. Plants">
        <title>The Taxus genome provides insights into paclitaxel biosynthesis.</title>
        <authorList>
            <person name="Xiong X."/>
            <person name="Gou J."/>
            <person name="Liao Q."/>
            <person name="Li Y."/>
            <person name="Zhou Q."/>
            <person name="Bi G."/>
            <person name="Li C."/>
            <person name="Du R."/>
            <person name="Wang X."/>
            <person name="Sun T."/>
            <person name="Guo L."/>
            <person name="Liang H."/>
            <person name="Lu P."/>
            <person name="Wu Y."/>
            <person name="Zhang Z."/>
            <person name="Ro D.K."/>
            <person name="Shang Y."/>
            <person name="Huang S."/>
            <person name="Yan J."/>
        </authorList>
    </citation>
    <scope>NUCLEOTIDE SEQUENCE [LARGE SCALE GENOMIC DNA]</scope>
    <source>
        <strain evidence="1">Ta-2019</strain>
    </source>
</reference>
<organism evidence="1 2">
    <name type="scientific">Taxus chinensis</name>
    <name type="common">Chinese yew</name>
    <name type="synonym">Taxus wallichiana var. chinensis</name>
    <dbReference type="NCBI Taxonomy" id="29808"/>
    <lineage>
        <taxon>Eukaryota</taxon>
        <taxon>Viridiplantae</taxon>
        <taxon>Streptophyta</taxon>
        <taxon>Embryophyta</taxon>
        <taxon>Tracheophyta</taxon>
        <taxon>Spermatophyta</taxon>
        <taxon>Pinopsida</taxon>
        <taxon>Pinidae</taxon>
        <taxon>Conifers II</taxon>
        <taxon>Cupressales</taxon>
        <taxon>Taxaceae</taxon>
        <taxon>Taxus</taxon>
    </lineage>
</organism>
<accession>A0AA38FVP2</accession>
<evidence type="ECO:0000313" key="2">
    <source>
        <dbReference type="Proteomes" id="UP000824469"/>
    </source>
</evidence>
<evidence type="ECO:0000313" key="1">
    <source>
        <dbReference type="EMBL" id="KAH9310304.1"/>
    </source>
</evidence>
<keyword evidence="2" id="KW-1185">Reference proteome</keyword>
<feature type="non-terminal residue" evidence="1">
    <location>
        <position position="132"/>
    </location>
</feature>
<sequence length="132" mass="15001">CRDVDLLTKVGKLEEEIKNLKNSPRNLEKTKGKRKLQNYEDNDTTAEIFKKLLSLDARLGNAKGHHDCIISTQKYFYNFMEQHVRSVCSLSGIPDDIWDSKETCDLAISQADMNDPSHATAIAIFTSLQKIK</sequence>
<dbReference type="Proteomes" id="UP000824469">
    <property type="component" value="Unassembled WGS sequence"/>
</dbReference>
<dbReference type="AlphaFoldDB" id="A0AA38FVP2"/>
<dbReference type="EMBL" id="JAHRHJ020000007">
    <property type="protein sequence ID" value="KAH9310304.1"/>
    <property type="molecule type" value="Genomic_DNA"/>
</dbReference>
<gene>
    <name evidence="1" type="ORF">KI387_044709</name>
</gene>
<name>A0AA38FVP2_TAXCH</name>
<proteinExistence type="predicted"/>
<protein>
    <submittedName>
        <fullName evidence="1">Uncharacterized protein</fullName>
    </submittedName>
</protein>
<comment type="caution">
    <text evidence="1">The sequence shown here is derived from an EMBL/GenBank/DDBJ whole genome shotgun (WGS) entry which is preliminary data.</text>
</comment>